<name>A0ABV3PZU7_9BACL</name>
<comment type="subcellular location">
    <subcellularLocation>
        <location evidence="2">Spore core</location>
    </subcellularLocation>
</comment>
<protein>
    <recommendedName>
        <fullName evidence="2">Small, acid-soluble spore protein I</fullName>
        <shortName evidence="2">SASP I</shortName>
    </recommendedName>
</protein>
<comment type="induction">
    <text evidence="2">Expressed only in the forespore compartment of sporulating cells.</text>
</comment>
<dbReference type="RefSeq" id="WP_367777938.1">
    <property type="nucleotide sequence ID" value="NZ_JBFMIA010000001.1"/>
</dbReference>
<organism evidence="3 4">
    <name type="scientific">Jeotgalibacillus marinus</name>
    <dbReference type="NCBI Taxonomy" id="86667"/>
    <lineage>
        <taxon>Bacteria</taxon>
        <taxon>Bacillati</taxon>
        <taxon>Bacillota</taxon>
        <taxon>Bacilli</taxon>
        <taxon>Bacillales</taxon>
        <taxon>Caryophanaceae</taxon>
        <taxon>Jeotgalibacillus</taxon>
    </lineage>
</organism>
<sequence length="69" mass="7898">MDLNIRKTVIHNVKENSPQELESTIVDSIERQEEHLLPGLGVLFELIWEKSSKEDRDHMISTLEGGLAQ</sequence>
<evidence type="ECO:0000256" key="1">
    <source>
        <dbReference type="ARBA" id="ARBA00022969"/>
    </source>
</evidence>
<accession>A0ABV3PZU7</accession>
<gene>
    <name evidence="2 3" type="primary">sspI</name>
    <name evidence="3" type="ORF">AB1471_02305</name>
</gene>
<evidence type="ECO:0000313" key="4">
    <source>
        <dbReference type="Proteomes" id="UP001556040"/>
    </source>
</evidence>
<reference evidence="3 4" key="1">
    <citation type="journal article" date="1979" name="Int. J. Syst. Evol. Microbiol.">
        <title>Bacillus globisporus subsp. marinus subsp. nov.</title>
        <authorList>
            <person name="Liu H."/>
        </authorList>
    </citation>
    <scope>NUCLEOTIDE SEQUENCE [LARGE SCALE GENOMIC DNA]</scope>
    <source>
        <strain evidence="3 4">DSM 1297</strain>
    </source>
</reference>
<evidence type="ECO:0000313" key="3">
    <source>
        <dbReference type="EMBL" id="MEW9500628.1"/>
    </source>
</evidence>
<dbReference type="Pfam" id="PF14098">
    <property type="entry name" value="SSPI"/>
    <property type="match status" value="1"/>
</dbReference>
<dbReference type="InterPro" id="IPR017525">
    <property type="entry name" value="SspI"/>
</dbReference>
<dbReference type="NCBIfam" id="TIGR03092">
    <property type="entry name" value="SASP_sspI"/>
    <property type="match status" value="1"/>
</dbReference>
<proteinExistence type="evidence at transcript level"/>
<keyword evidence="4" id="KW-1185">Reference proteome</keyword>
<dbReference type="HAMAP" id="MF_00669">
    <property type="entry name" value="SspI"/>
    <property type="match status" value="1"/>
</dbReference>
<evidence type="ECO:0000256" key="2">
    <source>
        <dbReference type="HAMAP-Rule" id="MF_00669"/>
    </source>
</evidence>
<dbReference type="Proteomes" id="UP001556040">
    <property type="component" value="Unassembled WGS sequence"/>
</dbReference>
<comment type="similarity">
    <text evidence="2">Belongs to the SspI family.</text>
</comment>
<dbReference type="EMBL" id="JBFMIA010000001">
    <property type="protein sequence ID" value="MEW9500628.1"/>
    <property type="molecule type" value="Genomic_DNA"/>
</dbReference>
<comment type="caution">
    <text evidence="3">The sequence shown here is derived from an EMBL/GenBank/DDBJ whole genome shotgun (WGS) entry which is preliminary data.</text>
</comment>
<keyword evidence="1 2" id="KW-0749">Sporulation</keyword>